<comment type="catalytic activity">
    <reaction evidence="14">
        <text>2'-deoxyribonucleotide-(2'-deoxyribose 5'-phosphate)-2'-deoxyribonucleotide-DNA = a 3'-end 2'-deoxyribonucleotide-(2,3-dehydro-2,3-deoxyribose 5'-phosphate)-DNA + a 5'-end 5'-phospho-2'-deoxyribonucleoside-DNA + H(+)</text>
        <dbReference type="Rhea" id="RHEA:66592"/>
        <dbReference type="Rhea" id="RHEA-COMP:13180"/>
        <dbReference type="Rhea" id="RHEA-COMP:16897"/>
        <dbReference type="Rhea" id="RHEA-COMP:17067"/>
        <dbReference type="ChEBI" id="CHEBI:15378"/>
        <dbReference type="ChEBI" id="CHEBI:136412"/>
        <dbReference type="ChEBI" id="CHEBI:157695"/>
        <dbReference type="ChEBI" id="CHEBI:167181"/>
        <dbReference type="EC" id="4.2.99.18"/>
    </reaction>
</comment>
<dbReference type="GO" id="GO:0008270">
    <property type="term" value="F:zinc ion binding"/>
    <property type="evidence" value="ECO:0007669"/>
    <property type="project" value="UniProtKB-KW"/>
</dbReference>
<evidence type="ECO:0000256" key="15">
    <source>
        <dbReference type="PROSITE-ProRule" id="PRU00391"/>
    </source>
</evidence>
<organism evidence="18 19">
    <name type="scientific">candidate division CPR1 bacterium GW2011_GWA2_42_17</name>
    <dbReference type="NCBI Taxonomy" id="1618341"/>
    <lineage>
        <taxon>Bacteria</taxon>
        <taxon>candidate division CPR1</taxon>
    </lineage>
</organism>
<evidence type="ECO:0000256" key="1">
    <source>
        <dbReference type="ARBA" id="ARBA00001668"/>
    </source>
</evidence>
<dbReference type="Pfam" id="PF01149">
    <property type="entry name" value="Fapy_DNA_glyco"/>
    <property type="match status" value="1"/>
</dbReference>
<feature type="domain" description="FPG-type" evidence="16">
    <location>
        <begin position="280"/>
        <end position="316"/>
    </location>
</feature>
<dbReference type="SUPFAM" id="SSF81624">
    <property type="entry name" value="N-terminal domain of MutM-like DNA repair proteins"/>
    <property type="match status" value="1"/>
</dbReference>
<dbReference type="Gene3D" id="1.10.8.50">
    <property type="match status" value="1"/>
</dbReference>
<dbReference type="InterPro" id="IPR015886">
    <property type="entry name" value="H2TH_FPG"/>
</dbReference>
<reference evidence="18 19" key="1">
    <citation type="journal article" date="2015" name="Nature">
        <title>rRNA introns, odd ribosomes, and small enigmatic genomes across a large radiation of phyla.</title>
        <authorList>
            <person name="Brown C.T."/>
            <person name="Hug L.A."/>
            <person name="Thomas B.C."/>
            <person name="Sharon I."/>
            <person name="Castelle C.J."/>
            <person name="Singh A."/>
            <person name="Wilkins M.J."/>
            <person name="Williams K.H."/>
            <person name="Banfield J.F."/>
        </authorList>
    </citation>
    <scope>NUCLEOTIDE SEQUENCE [LARGE SCALE GENOMIC DNA]</scope>
</reference>
<dbReference type="GO" id="GO:0003684">
    <property type="term" value="F:damaged DNA binding"/>
    <property type="evidence" value="ECO:0007669"/>
    <property type="project" value="InterPro"/>
</dbReference>
<keyword evidence="5" id="KW-0227">DNA damage</keyword>
<evidence type="ECO:0000256" key="10">
    <source>
        <dbReference type="ARBA" id="ARBA00023204"/>
    </source>
</evidence>
<evidence type="ECO:0000256" key="2">
    <source>
        <dbReference type="ARBA" id="ARBA00001947"/>
    </source>
</evidence>
<evidence type="ECO:0000256" key="3">
    <source>
        <dbReference type="ARBA" id="ARBA00009409"/>
    </source>
</evidence>
<gene>
    <name evidence="18" type="ORF">UV05_C0028G0002</name>
</gene>
<evidence type="ECO:0000259" key="17">
    <source>
        <dbReference type="PROSITE" id="PS51068"/>
    </source>
</evidence>
<proteinExistence type="inferred from homology"/>
<dbReference type="EMBL" id="LCCZ01000028">
    <property type="protein sequence ID" value="KKS43593.1"/>
    <property type="molecule type" value="Genomic_DNA"/>
</dbReference>
<evidence type="ECO:0000256" key="8">
    <source>
        <dbReference type="ARBA" id="ARBA00022833"/>
    </source>
</evidence>
<dbReference type="InterPro" id="IPR000214">
    <property type="entry name" value="Znf_DNA_glyclase/AP_lyase"/>
</dbReference>
<evidence type="ECO:0000256" key="5">
    <source>
        <dbReference type="ARBA" id="ARBA00022763"/>
    </source>
</evidence>
<dbReference type="FunFam" id="1.10.8.50:FF:000003">
    <property type="entry name" value="Formamidopyrimidine-DNA glycosylase"/>
    <property type="match status" value="1"/>
</dbReference>
<evidence type="ECO:0000256" key="6">
    <source>
        <dbReference type="ARBA" id="ARBA00022771"/>
    </source>
</evidence>
<dbReference type="SMART" id="SM01232">
    <property type="entry name" value="H2TH"/>
    <property type="match status" value="1"/>
</dbReference>
<dbReference type="PROSITE" id="PS51066">
    <property type="entry name" value="ZF_FPG_2"/>
    <property type="match status" value="1"/>
</dbReference>
<dbReference type="PANTHER" id="PTHR22993:SF9">
    <property type="entry name" value="FORMAMIDOPYRIMIDINE-DNA GLYCOSYLASE"/>
    <property type="match status" value="1"/>
</dbReference>
<dbReference type="GO" id="GO:0140078">
    <property type="term" value="F:class I DNA-(apurinic or apyrimidinic site) endonuclease activity"/>
    <property type="evidence" value="ECO:0007669"/>
    <property type="project" value="UniProtKB-EC"/>
</dbReference>
<keyword evidence="8" id="KW-0862">Zinc</keyword>
<dbReference type="PROSITE" id="PS51068">
    <property type="entry name" value="FPG_CAT"/>
    <property type="match status" value="1"/>
</dbReference>
<comment type="caution">
    <text evidence="18">The sequence shown here is derived from an EMBL/GenBank/DDBJ whole genome shotgun (WGS) entry which is preliminary data.</text>
</comment>
<keyword evidence="9" id="KW-0238">DNA-binding</keyword>
<accession>A0A0G1C1U9</accession>
<comment type="cofactor">
    <cofactor evidence="2">
        <name>Zn(2+)</name>
        <dbReference type="ChEBI" id="CHEBI:29105"/>
    </cofactor>
</comment>
<dbReference type="SUPFAM" id="SSF46946">
    <property type="entry name" value="S13-like H2TH domain"/>
    <property type="match status" value="1"/>
</dbReference>
<dbReference type="InterPro" id="IPR010979">
    <property type="entry name" value="Ribosomal_uS13-like_H2TH"/>
</dbReference>
<dbReference type="GO" id="GO:0034039">
    <property type="term" value="F:8-oxo-7,8-dihydroguanine DNA N-glycosylase activity"/>
    <property type="evidence" value="ECO:0007669"/>
    <property type="project" value="TreeGrafter"/>
</dbReference>
<dbReference type="AlphaFoldDB" id="A0A0G1C1U9"/>
<sequence>MPELPEVHTTATMLHKLLRGLRIIFVWTNYYSQSHKGKDNIKDPKFFRRFARKISGACFRKIYRRGKNVLLELDNGQTIIVHMKMTGHLLYGAYKKISNFQFPISKKTKIGKKKEGWVAVKKGPLQDSKNQFIRFVISLSDGKHLALSDMRRFAKITIAPTDKLSESEHLKNLGSEPLEKNFTLPRFRERLMTKPHGKIKQVLMNPEVIAGVGNIYSDEILYEAGVHPLTVVAKLPGKVFPKLYRATKKLLAKGINFGGDSTSDYRNPLGVHGAFHHHHQAYRNTGKSCKKKGCGGTIRKIKLGGRSAHFCDTHQNVY</sequence>
<protein>
    <submittedName>
        <fullName evidence="18">Formamidopyrimidine-DNA glycosylase</fullName>
    </submittedName>
</protein>
<feature type="domain" description="Formamidopyrimidine-DNA glycosylase catalytic" evidence="17">
    <location>
        <begin position="2"/>
        <end position="154"/>
    </location>
</feature>
<dbReference type="Proteomes" id="UP000034875">
    <property type="component" value="Unassembled WGS sequence"/>
</dbReference>
<dbReference type="InterPro" id="IPR012319">
    <property type="entry name" value="FPG_cat"/>
</dbReference>
<evidence type="ECO:0000313" key="19">
    <source>
        <dbReference type="Proteomes" id="UP000034875"/>
    </source>
</evidence>
<dbReference type="GO" id="GO:0006284">
    <property type="term" value="P:base-excision repair"/>
    <property type="evidence" value="ECO:0007669"/>
    <property type="project" value="InterPro"/>
</dbReference>
<evidence type="ECO:0000259" key="16">
    <source>
        <dbReference type="PROSITE" id="PS51066"/>
    </source>
</evidence>
<dbReference type="SUPFAM" id="SSF57716">
    <property type="entry name" value="Glucocorticoid receptor-like (DNA-binding domain)"/>
    <property type="match status" value="1"/>
</dbReference>
<evidence type="ECO:0000313" key="18">
    <source>
        <dbReference type="EMBL" id="KKS43593.1"/>
    </source>
</evidence>
<name>A0A0G1C1U9_9BACT</name>
<keyword evidence="12" id="KW-0511">Multifunctional enzyme</keyword>
<keyword evidence="7" id="KW-0378">Hydrolase</keyword>
<keyword evidence="6 15" id="KW-0863">Zinc-finger</keyword>
<evidence type="ECO:0000256" key="12">
    <source>
        <dbReference type="ARBA" id="ARBA00023268"/>
    </source>
</evidence>
<evidence type="ECO:0000256" key="14">
    <source>
        <dbReference type="ARBA" id="ARBA00044632"/>
    </source>
</evidence>
<keyword evidence="10" id="KW-0234">DNA repair</keyword>
<dbReference type="Gene3D" id="3.20.190.10">
    <property type="entry name" value="MutM-like, N-terminal"/>
    <property type="match status" value="1"/>
</dbReference>
<comment type="similarity">
    <text evidence="3">Belongs to the FPG family.</text>
</comment>
<evidence type="ECO:0000256" key="11">
    <source>
        <dbReference type="ARBA" id="ARBA00023239"/>
    </source>
</evidence>
<evidence type="ECO:0000256" key="13">
    <source>
        <dbReference type="ARBA" id="ARBA00023295"/>
    </source>
</evidence>
<evidence type="ECO:0000256" key="9">
    <source>
        <dbReference type="ARBA" id="ARBA00023125"/>
    </source>
</evidence>
<keyword evidence="4" id="KW-0479">Metal-binding</keyword>
<dbReference type="Pfam" id="PF06831">
    <property type="entry name" value="H2TH"/>
    <property type="match status" value="1"/>
</dbReference>
<dbReference type="InterPro" id="IPR035937">
    <property type="entry name" value="FPG_N"/>
</dbReference>
<evidence type="ECO:0000256" key="7">
    <source>
        <dbReference type="ARBA" id="ARBA00022801"/>
    </source>
</evidence>
<evidence type="ECO:0000256" key="4">
    <source>
        <dbReference type="ARBA" id="ARBA00022723"/>
    </source>
</evidence>
<dbReference type="PATRIC" id="fig|1618341.3.peg.475"/>
<keyword evidence="13" id="KW-0326">Glycosidase</keyword>
<dbReference type="SMART" id="SM00898">
    <property type="entry name" value="Fapy_DNA_glyco"/>
    <property type="match status" value="1"/>
</dbReference>
<keyword evidence="11" id="KW-0456">Lyase</keyword>
<comment type="catalytic activity">
    <reaction evidence="1">
        <text>Hydrolysis of DNA containing ring-opened 7-methylguanine residues, releasing 2,6-diamino-4-hydroxy-5-(N-methyl)formamidopyrimidine.</text>
        <dbReference type="EC" id="3.2.2.23"/>
    </reaction>
</comment>
<dbReference type="PANTHER" id="PTHR22993">
    <property type="entry name" value="FORMAMIDOPYRIMIDINE-DNA GLYCOSYLASE"/>
    <property type="match status" value="1"/>
</dbReference>